<dbReference type="Proteomes" id="UP001200557">
    <property type="component" value="Unassembled WGS sequence"/>
</dbReference>
<evidence type="ECO:0000313" key="3">
    <source>
        <dbReference type="Proteomes" id="UP001200557"/>
    </source>
</evidence>
<protein>
    <submittedName>
        <fullName evidence="2">PilZ domain-containing protein</fullName>
    </submittedName>
</protein>
<dbReference type="InterPro" id="IPR009875">
    <property type="entry name" value="PilZ_domain"/>
</dbReference>
<feature type="domain" description="PilZ" evidence="1">
    <location>
        <begin position="6"/>
        <end position="88"/>
    </location>
</feature>
<evidence type="ECO:0000259" key="1">
    <source>
        <dbReference type="Pfam" id="PF07238"/>
    </source>
</evidence>
<dbReference type="RefSeq" id="WP_235224724.1">
    <property type="nucleotide sequence ID" value="NZ_JAKGAQ010000001.1"/>
</dbReference>
<dbReference type="EMBL" id="JAKGAQ010000001">
    <property type="protein sequence ID" value="MCF2870626.1"/>
    <property type="molecule type" value="Genomic_DNA"/>
</dbReference>
<dbReference type="Pfam" id="PF07238">
    <property type="entry name" value="PilZ"/>
    <property type="match status" value="1"/>
</dbReference>
<gene>
    <name evidence="2" type="ORF">L0664_06075</name>
</gene>
<proteinExistence type="predicted"/>
<accession>A0ABS9CUL5</accession>
<organism evidence="2 3">
    <name type="scientific">Octadecabacter dasysiphoniae</name>
    <dbReference type="NCBI Taxonomy" id="2909341"/>
    <lineage>
        <taxon>Bacteria</taxon>
        <taxon>Pseudomonadati</taxon>
        <taxon>Pseudomonadota</taxon>
        <taxon>Alphaproteobacteria</taxon>
        <taxon>Rhodobacterales</taxon>
        <taxon>Roseobacteraceae</taxon>
        <taxon>Octadecabacter</taxon>
    </lineage>
</organism>
<comment type="caution">
    <text evidence="2">The sequence shown here is derived from an EMBL/GenBank/DDBJ whole genome shotgun (WGS) entry which is preliminary data.</text>
</comment>
<sequence length="107" mass="11802">MGYRPHRYPTMFPVDVVHGTTNQKCHLTNITPTGAGVFEVKGVNKGDVITVKSSVGNLVATVQWAEDDQCGVKFAQQLGTRQIAQIRQTPKTFGAIHRPVHAFTELR</sequence>
<dbReference type="SUPFAM" id="SSF141371">
    <property type="entry name" value="PilZ domain-like"/>
    <property type="match status" value="1"/>
</dbReference>
<reference evidence="2 3" key="1">
    <citation type="submission" date="2022-01" db="EMBL/GenBank/DDBJ databases">
        <title>Octadecabacter sp. nov., isolated from a marine alga.</title>
        <authorList>
            <person name="Jin M.S."/>
            <person name="Kim H.M."/>
            <person name="Han D.M."/>
            <person name="Jung J.J."/>
            <person name="Jeon C.O."/>
        </authorList>
    </citation>
    <scope>NUCLEOTIDE SEQUENCE [LARGE SCALE GENOMIC DNA]</scope>
    <source>
        <strain evidence="2 3">G9-8</strain>
    </source>
</reference>
<keyword evidence="3" id="KW-1185">Reference proteome</keyword>
<evidence type="ECO:0000313" key="2">
    <source>
        <dbReference type="EMBL" id="MCF2870626.1"/>
    </source>
</evidence>
<name>A0ABS9CUL5_9RHOB</name>